<protein>
    <submittedName>
        <fullName evidence="2">Uncharacterized protein</fullName>
    </submittedName>
</protein>
<keyword evidence="3" id="KW-1185">Reference proteome</keyword>
<gene>
    <name evidence="2" type="ORF">Cadr_000027608</name>
</gene>
<feature type="region of interest" description="Disordered" evidence="1">
    <location>
        <begin position="82"/>
        <end position="103"/>
    </location>
</feature>
<organism evidence="2 3">
    <name type="scientific">Camelus dromedarius</name>
    <name type="common">Dromedary</name>
    <name type="synonym">Arabian camel</name>
    <dbReference type="NCBI Taxonomy" id="9838"/>
    <lineage>
        <taxon>Eukaryota</taxon>
        <taxon>Metazoa</taxon>
        <taxon>Chordata</taxon>
        <taxon>Craniata</taxon>
        <taxon>Vertebrata</taxon>
        <taxon>Euteleostomi</taxon>
        <taxon>Mammalia</taxon>
        <taxon>Eutheria</taxon>
        <taxon>Laurasiatheria</taxon>
        <taxon>Artiodactyla</taxon>
        <taxon>Tylopoda</taxon>
        <taxon>Camelidae</taxon>
        <taxon>Camelus</taxon>
    </lineage>
</organism>
<name>A0A5N4CBW7_CAMDR</name>
<dbReference type="EMBL" id="JWIN03000030">
    <property type="protein sequence ID" value="KAB1256357.1"/>
    <property type="molecule type" value="Genomic_DNA"/>
</dbReference>
<sequence>MSTLPPGGCAPKWSCWLPVGRGGRETAQILEVGGQRTRRGLSGLGALPAAGEMVDRRTESVGKRRGFIHTKNMPSYGCSWQASSHHGDLAQPNWKPSPRRRQAGRANLTCSIEGQLPRGSAKMSSQDQHRASFTCCVRSGKLQIL</sequence>
<evidence type="ECO:0000313" key="3">
    <source>
        <dbReference type="Proteomes" id="UP000299084"/>
    </source>
</evidence>
<proteinExistence type="predicted"/>
<accession>A0A5N4CBW7</accession>
<evidence type="ECO:0000313" key="2">
    <source>
        <dbReference type="EMBL" id="KAB1256357.1"/>
    </source>
</evidence>
<evidence type="ECO:0000256" key="1">
    <source>
        <dbReference type="SAM" id="MobiDB-lite"/>
    </source>
</evidence>
<reference evidence="2 3" key="1">
    <citation type="journal article" date="2019" name="Mol. Ecol. Resour.">
        <title>Improving Illumina assemblies with Hi-C and long reads: an example with the North African dromedary.</title>
        <authorList>
            <person name="Elbers J.P."/>
            <person name="Rogers M.F."/>
            <person name="Perelman P.L."/>
            <person name="Proskuryakova A.A."/>
            <person name="Serdyukova N.A."/>
            <person name="Johnson W.E."/>
            <person name="Horin P."/>
            <person name="Corander J."/>
            <person name="Murphy D."/>
            <person name="Burger P.A."/>
        </authorList>
    </citation>
    <scope>NUCLEOTIDE SEQUENCE [LARGE SCALE GENOMIC DNA]</scope>
    <source>
        <strain evidence="2">Drom800</strain>
        <tissue evidence="2">Blood</tissue>
    </source>
</reference>
<dbReference type="Proteomes" id="UP000299084">
    <property type="component" value="Unassembled WGS sequence"/>
</dbReference>
<comment type="caution">
    <text evidence="2">The sequence shown here is derived from an EMBL/GenBank/DDBJ whole genome shotgun (WGS) entry which is preliminary data.</text>
</comment>
<dbReference type="AlphaFoldDB" id="A0A5N4CBW7"/>